<dbReference type="PRINTS" id="PR00411">
    <property type="entry name" value="PNDRDTASEI"/>
</dbReference>
<dbReference type="PANTHER" id="PTHR43014:SF4">
    <property type="entry name" value="PYRIDINE NUCLEOTIDE-DISULFIDE OXIDOREDUCTASE RCLA-RELATED"/>
    <property type="match status" value="1"/>
</dbReference>
<keyword evidence="5" id="KW-0521">NADP</keyword>
<dbReference type="Proteomes" id="UP000240400">
    <property type="component" value="Unassembled WGS sequence"/>
</dbReference>
<dbReference type="PANTHER" id="PTHR43014">
    <property type="entry name" value="MERCURIC REDUCTASE"/>
    <property type="match status" value="1"/>
</dbReference>
<evidence type="ECO:0000256" key="5">
    <source>
        <dbReference type="ARBA" id="ARBA00022857"/>
    </source>
</evidence>
<name>A0A2T4S514_9STAP</name>
<dbReference type="InterPro" id="IPR036188">
    <property type="entry name" value="FAD/NAD-bd_sf"/>
</dbReference>
<dbReference type="EMBL" id="PZHR01000852">
    <property type="protein sequence ID" value="PTK42343.1"/>
    <property type="molecule type" value="Genomic_DNA"/>
</dbReference>
<dbReference type="GO" id="GO:0003955">
    <property type="term" value="F:NAD(P)H dehydrogenase (quinone) activity"/>
    <property type="evidence" value="ECO:0007669"/>
    <property type="project" value="TreeGrafter"/>
</dbReference>
<keyword evidence="8" id="KW-0676">Redox-active center</keyword>
<dbReference type="GO" id="GO:0050660">
    <property type="term" value="F:flavin adenine dinucleotide binding"/>
    <property type="evidence" value="ECO:0007669"/>
    <property type="project" value="TreeGrafter"/>
</dbReference>
<keyword evidence="3" id="KW-0285">Flavoprotein</keyword>
<dbReference type="AlphaFoldDB" id="A0A2T4S514"/>
<dbReference type="RefSeq" id="WP_158266137.1">
    <property type="nucleotide sequence ID" value="NZ_PZHR01000852.1"/>
</dbReference>
<evidence type="ECO:0000256" key="8">
    <source>
        <dbReference type="ARBA" id="ARBA00023284"/>
    </source>
</evidence>
<comment type="cofactor">
    <cofactor evidence="1">
        <name>FAD</name>
        <dbReference type="ChEBI" id="CHEBI:57692"/>
    </cofactor>
</comment>
<protein>
    <submittedName>
        <fullName evidence="10">Dihydrolipoamide dehydrogenase</fullName>
    </submittedName>
</protein>
<dbReference type="OrthoDB" id="9807946at2"/>
<evidence type="ECO:0000256" key="6">
    <source>
        <dbReference type="ARBA" id="ARBA00023002"/>
    </source>
</evidence>
<evidence type="ECO:0000256" key="4">
    <source>
        <dbReference type="ARBA" id="ARBA00022827"/>
    </source>
</evidence>
<dbReference type="Gene3D" id="3.50.50.60">
    <property type="entry name" value="FAD/NAD(P)-binding domain"/>
    <property type="match status" value="1"/>
</dbReference>
<keyword evidence="6" id="KW-0560">Oxidoreductase</keyword>
<evidence type="ECO:0000256" key="1">
    <source>
        <dbReference type="ARBA" id="ARBA00001974"/>
    </source>
</evidence>
<evidence type="ECO:0000256" key="7">
    <source>
        <dbReference type="ARBA" id="ARBA00023157"/>
    </source>
</evidence>
<evidence type="ECO:0000259" key="9">
    <source>
        <dbReference type="Pfam" id="PF07992"/>
    </source>
</evidence>
<accession>A0A2T4S514</accession>
<dbReference type="InterPro" id="IPR023753">
    <property type="entry name" value="FAD/NAD-binding_dom"/>
</dbReference>
<dbReference type="Pfam" id="PF07992">
    <property type="entry name" value="Pyr_redox_2"/>
    <property type="match status" value="1"/>
</dbReference>
<evidence type="ECO:0000256" key="3">
    <source>
        <dbReference type="ARBA" id="ARBA00022630"/>
    </source>
</evidence>
<comment type="similarity">
    <text evidence="2">Belongs to the class-I pyridine nucleotide-disulfide oxidoreductase family.</text>
</comment>
<feature type="domain" description="FAD/NAD(P)-binding" evidence="9">
    <location>
        <begin position="4"/>
        <end position="108"/>
    </location>
</feature>
<evidence type="ECO:0000313" key="11">
    <source>
        <dbReference type="Proteomes" id="UP000240400"/>
    </source>
</evidence>
<comment type="caution">
    <text evidence="10">The sequence shown here is derived from an EMBL/GenBank/DDBJ whole genome shotgun (WGS) entry which is preliminary data.</text>
</comment>
<reference evidence="10 11" key="1">
    <citation type="journal article" date="2016" name="Front. Microbiol.">
        <title>Comprehensive Phylogenetic Analysis of Bovine Non-aureus Staphylococci Species Based on Whole-Genome Sequencing.</title>
        <authorList>
            <person name="Naushad S."/>
            <person name="Barkema H.W."/>
            <person name="Luby C."/>
            <person name="Condas L.A."/>
            <person name="Nobrega D.B."/>
            <person name="Carson D.A."/>
            <person name="De Buck J."/>
        </authorList>
    </citation>
    <scope>NUCLEOTIDE SEQUENCE [LARGE SCALE GENOMIC DNA]</scope>
    <source>
        <strain evidence="10 11">SNUC 4337</strain>
    </source>
</reference>
<feature type="non-terminal residue" evidence="10">
    <location>
        <position position="121"/>
    </location>
</feature>
<sequence>MTHYDLVIIGFGKAGKTLAKCAASEGKGVAKIEKDQKMYGGTCINVGCIPSKTLIHDSLEGSSFASAFDRKREVVDALNNKNYHMLADTPGIDVINATAQFKSNKEVVVLDEAGQELDVLT</sequence>
<gene>
    <name evidence="10" type="ORF">BUZ61_17600</name>
</gene>
<evidence type="ECO:0000256" key="2">
    <source>
        <dbReference type="ARBA" id="ARBA00007532"/>
    </source>
</evidence>
<organism evidence="10 11">
    <name type="scientific">Staphylococcus nepalensis</name>
    <dbReference type="NCBI Taxonomy" id="214473"/>
    <lineage>
        <taxon>Bacteria</taxon>
        <taxon>Bacillati</taxon>
        <taxon>Bacillota</taxon>
        <taxon>Bacilli</taxon>
        <taxon>Bacillales</taxon>
        <taxon>Staphylococcaceae</taxon>
        <taxon>Staphylococcus</taxon>
    </lineage>
</organism>
<dbReference type="PROSITE" id="PS00076">
    <property type="entry name" value="PYRIDINE_REDOX_1"/>
    <property type="match status" value="1"/>
</dbReference>
<dbReference type="SUPFAM" id="SSF51905">
    <property type="entry name" value="FAD/NAD(P)-binding domain"/>
    <property type="match status" value="1"/>
</dbReference>
<proteinExistence type="inferred from homology"/>
<keyword evidence="7" id="KW-1015">Disulfide bond</keyword>
<evidence type="ECO:0000313" key="10">
    <source>
        <dbReference type="EMBL" id="PTK42343.1"/>
    </source>
</evidence>
<dbReference type="GO" id="GO:0016668">
    <property type="term" value="F:oxidoreductase activity, acting on a sulfur group of donors, NAD(P) as acceptor"/>
    <property type="evidence" value="ECO:0007669"/>
    <property type="project" value="InterPro"/>
</dbReference>
<dbReference type="InterPro" id="IPR012999">
    <property type="entry name" value="Pyr_OxRdtase_I_AS"/>
</dbReference>
<keyword evidence="4" id="KW-0274">FAD</keyword>